<dbReference type="OrthoDB" id="3236663at2759"/>
<reference evidence="1" key="1">
    <citation type="journal article" date="2020" name="Nat. Commun.">
        <title>Large-scale genome sequencing of mycorrhizal fungi provides insights into the early evolution of symbiotic traits.</title>
        <authorList>
            <person name="Miyauchi S."/>
            <person name="Kiss E."/>
            <person name="Kuo A."/>
            <person name="Drula E."/>
            <person name="Kohler A."/>
            <person name="Sanchez-Garcia M."/>
            <person name="Morin E."/>
            <person name="Andreopoulos B."/>
            <person name="Barry K.W."/>
            <person name="Bonito G."/>
            <person name="Buee M."/>
            <person name="Carver A."/>
            <person name="Chen C."/>
            <person name="Cichocki N."/>
            <person name="Clum A."/>
            <person name="Culley D."/>
            <person name="Crous P.W."/>
            <person name="Fauchery L."/>
            <person name="Girlanda M."/>
            <person name="Hayes R.D."/>
            <person name="Keri Z."/>
            <person name="LaButti K."/>
            <person name="Lipzen A."/>
            <person name="Lombard V."/>
            <person name="Magnuson J."/>
            <person name="Maillard F."/>
            <person name="Murat C."/>
            <person name="Nolan M."/>
            <person name="Ohm R.A."/>
            <person name="Pangilinan J."/>
            <person name="Pereira M.F."/>
            <person name="Perotto S."/>
            <person name="Peter M."/>
            <person name="Pfister S."/>
            <person name="Riley R."/>
            <person name="Sitrit Y."/>
            <person name="Stielow J.B."/>
            <person name="Szollosi G."/>
            <person name="Zifcakova L."/>
            <person name="Stursova M."/>
            <person name="Spatafora J.W."/>
            <person name="Tedersoo L."/>
            <person name="Vaario L.M."/>
            <person name="Yamada A."/>
            <person name="Yan M."/>
            <person name="Wang P."/>
            <person name="Xu J."/>
            <person name="Bruns T."/>
            <person name="Baldrian P."/>
            <person name="Vilgalys R."/>
            <person name="Dunand C."/>
            <person name="Henrissat B."/>
            <person name="Grigoriev I.V."/>
            <person name="Hibbett D."/>
            <person name="Nagy L.G."/>
            <person name="Martin F.M."/>
        </authorList>
    </citation>
    <scope>NUCLEOTIDE SEQUENCE</scope>
    <source>
        <strain evidence="1">UH-Tt-Lm1</strain>
    </source>
</reference>
<proteinExistence type="predicted"/>
<accession>A0A9P6HKE8</accession>
<organism evidence="1 2">
    <name type="scientific">Thelephora terrestris</name>
    <dbReference type="NCBI Taxonomy" id="56493"/>
    <lineage>
        <taxon>Eukaryota</taxon>
        <taxon>Fungi</taxon>
        <taxon>Dikarya</taxon>
        <taxon>Basidiomycota</taxon>
        <taxon>Agaricomycotina</taxon>
        <taxon>Agaricomycetes</taxon>
        <taxon>Thelephorales</taxon>
        <taxon>Thelephoraceae</taxon>
        <taxon>Thelephora</taxon>
    </lineage>
</organism>
<protein>
    <submittedName>
        <fullName evidence="1">Uncharacterized protein</fullName>
    </submittedName>
</protein>
<keyword evidence="2" id="KW-1185">Reference proteome</keyword>
<dbReference type="EMBL" id="WIUZ02000003">
    <property type="protein sequence ID" value="KAF9789367.1"/>
    <property type="molecule type" value="Genomic_DNA"/>
</dbReference>
<sequence>MSDELQGLHSHTFPPITDEDLARLGVDPQLIPFAVSTAQRAEQSSNGGPQLTPTEAENFVEILDRVVSSYTVNPGLKNRCFKVLRKVSPAHGILPKSYYLAAVILLDSIPYASGGFADVWKGQLDGCQVCVKAFRTQRIGNLGEIKRVCHGVSNGG</sequence>
<dbReference type="Proteomes" id="UP000736335">
    <property type="component" value="Unassembled WGS sequence"/>
</dbReference>
<evidence type="ECO:0000313" key="2">
    <source>
        <dbReference type="Proteomes" id="UP000736335"/>
    </source>
</evidence>
<reference evidence="1" key="2">
    <citation type="submission" date="2020-11" db="EMBL/GenBank/DDBJ databases">
        <authorList>
            <consortium name="DOE Joint Genome Institute"/>
            <person name="Kuo A."/>
            <person name="Miyauchi S."/>
            <person name="Kiss E."/>
            <person name="Drula E."/>
            <person name="Kohler A."/>
            <person name="Sanchez-Garcia M."/>
            <person name="Andreopoulos B."/>
            <person name="Barry K.W."/>
            <person name="Bonito G."/>
            <person name="Buee M."/>
            <person name="Carver A."/>
            <person name="Chen C."/>
            <person name="Cichocki N."/>
            <person name="Clum A."/>
            <person name="Culley D."/>
            <person name="Crous P.W."/>
            <person name="Fauchery L."/>
            <person name="Girlanda M."/>
            <person name="Hayes R."/>
            <person name="Keri Z."/>
            <person name="Labutti K."/>
            <person name="Lipzen A."/>
            <person name="Lombard V."/>
            <person name="Magnuson J."/>
            <person name="Maillard F."/>
            <person name="Morin E."/>
            <person name="Murat C."/>
            <person name="Nolan M."/>
            <person name="Ohm R."/>
            <person name="Pangilinan J."/>
            <person name="Pereira M."/>
            <person name="Perotto S."/>
            <person name="Peter M."/>
            <person name="Riley R."/>
            <person name="Sitrit Y."/>
            <person name="Stielow B."/>
            <person name="Szollosi G."/>
            <person name="Zifcakova L."/>
            <person name="Stursova M."/>
            <person name="Spatafora J.W."/>
            <person name="Tedersoo L."/>
            <person name="Vaario L.-M."/>
            <person name="Yamada A."/>
            <person name="Yan M."/>
            <person name="Wang P."/>
            <person name="Xu J."/>
            <person name="Bruns T."/>
            <person name="Baldrian P."/>
            <person name="Vilgalys R."/>
            <person name="Henrissat B."/>
            <person name="Grigoriev I.V."/>
            <person name="Hibbett D."/>
            <person name="Nagy L.G."/>
            <person name="Martin F.M."/>
        </authorList>
    </citation>
    <scope>NUCLEOTIDE SEQUENCE</scope>
    <source>
        <strain evidence="1">UH-Tt-Lm1</strain>
    </source>
</reference>
<evidence type="ECO:0000313" key="1">
    <source>
        <dbReference type="EMBL" id="KAF9789367.1"/>
    </source>
</evidence>
<dbReference type="AlphaFoldDB" id="A0A9P6HKE8"/>
<comment type="caution">
    <text evidence="1">The sequence shown here is derived from an EMBL/GenBank/DDBJ whole genome shotgun (WGS) entry which is preliminary data.</text>
</comment>
<name>A0A9P6HKE8_9AGAM</name>
<gene>
    <name evidence="1" type="ORF">BJ322DRAFT_531913</name>
</gene>